<gene>
    <name evidence="2" type="ORF">SAMEA3906486_04109</name>
</gene>
<keyword evidence="3" id="KW-1185">Reference proteome</keyword>
<dbReference type="STRING" id="288768.SAMEA3906486_04109"/>
<keyword evidence="1" id="KW-1133">Transmembrane helix</keyword>
<feature type="transmembrane region" description="Helical" evidence="1">
    <location>
        <begin position="12"/>
        <end position="37"/>
    </location>
</feature>
<evidence type="ECO:0000256" key="1">
    <source>
        <dbReference type="SAM" id="Phobius"/>
    </source>
</evidence>
<proteinExistence type="predicted"/>
<name>A0A157SQF6_9BORD</name>
<dbReference type="Proteomes" id="UP000076848">
    <property type="component" value="Unassembled WGS sequence"/>
</dbReference>
<dbReference type="EMBL" id="FKIF01000007">
    <property type="protein sequence ID" value="SAI72393.1"/>
    <property type="molecule type" value="Genomic_DNA"/>
</dbReference>
<organism evidence="2 3">
    <name type="scientific">Bordetella ansorpii</name>
    <dbReference type="NCBI Taxonomy" id="288768"/>
    <lineage>
        <taxon>Bacteria</taxon>
        <taxon>Pseudomonadati</taxon>
        <taxon>Pseudomonadota</taxon>
        <taxon>Betaproteobacteria</taxon>
        <taxon>Burkholderiales</taxon>
        <taxon>Alcaligenaceae</taxon>
        <taxon>Bordetella</taxon>
    </lineage>
</organism>
<dbReference type="AlphaFoldDB" id="A0A157SQF6"/>
<feature type="transmembrane region" description="Helical" evidence="1">
    <location>
        <begin position="106"/>
        <end position="132"/>
    </location>
</feature>
<keyword evidence="1" id="KW-0812">Transmembrane</keyword>
<dbReference type="RefSeq" id="WP_231886045.1">
    <property type="nucleotide sequence ID" value="NZ_FKIF01000007.1"/>
</dbReference>
<protein>
    <submittedName>
        <fullName evidence="2">Membrane protein</fullName>
    </submittedName>
</protein>
<accession>A0A157SQF6</accession>
<evidence type="ECO:0000313" key="2">
    <source>
        <dbReference type="EMBL" id="SAI72393.1"/>
    </source>
</evidence>
<reference evidence="2 3" key="1">
    <citation type="submission" date="2016-04" db="EMBL/GenBank/DDBJ databases">
        <authorList>
            <consortium name="Pathogen Informatics"/>
        </authorList>
    </citation>
    <scope>NUCLEOTIDE SEQUENCE [LARGE SCALE GENOMIC DNA]</scope>
    <source>
        <strain evidence="2 3">H050680373</strain>
    </source>
</reference>
<evidence type="ECO:0000313" key="3">
    <source>
        <dbReference type="Proteomes" id="UP000076848"/>
    </source>
</evidence>
<keyword evidence="1" id="KW-0472">Membrane</keyword>
<sequence length="133" mass="15326">MMSTIDPALAPFLRITFSLFAACFITCSICGFVLFFMKAKRINAVLKHPYLEQRPFAQYPFAIRATIFLDYFFRLAFPGASFWVLGESNRLLKHIQPKQIPLDVKWPVIGFWGACWLGLLSMIVLWGLLLFAR</sequence>
<feature type="transmembrane region" description="Helical" evidence="1">
    <location>
        <begin position="61"/>
        <end position="86"/>
    </location>
</feature>